<dbReference type="InterPro" id="IPR039422">
    <property type="entry name" value="MarR/SlyA-like"/>
</dbReference>
<keyword evidence="2" id="KW-0238">DNA-binding</keyword>
<dbReference type="Proteomes" id="UP000032336">
    <property type="component" value="Unassembled WGS sequence"/>
</dbReference>
<organism evidence="5 6">
    <name type="scientific">Ferrimicrobium acidiphilum DSM 19497</name>
    <dbReference type="NCBI Taxonomy" id="1121877"/>
    <lineage>
        <taxon>Bacteria</taxon>
        <taxon>Bacillati</taxon>
        <taxon>Actinomycetota</taxon>
        <taxon>Acidimicrobiia</taxon>
        <taxon>Acidimicrobiales</taxon>
        <taxon>Acidimicrobiaceae</taxon>
        <taxon>Ferrimicrobium</taxon>
    </lineage>
</organism>
<dbReference type="eggNOG" id="COG1846">
    <property type="taxonomic scope" value="Bacteria"/>
</dbReference>
<dbReference type="Pfam" id="PF12802">
    <property type="entry name" value="MarR_2"/>
    <property type="match status" value="1"/>
</dbReference>
<dbReference type="GO" id="GO:0003700">
    <property type="term" value="F:DNA-binding transcription factor activity"/>
    <property type="evidence" value="ECO:0007669"/>
    <property type="project" value="InterPro"/>
</dbReference>
<name>A0A0D8FQS8_9ACTN</name>
<keyword evidence="3" id="KW-0804">Transcription</keyword>
<dbReference type="RefSeq" id="WP_052566366.1">
    <property type="nucleotide sequence ID" value="NZ_JQKF01000025.1"/>
</dbReference>
<dbReference type="AlphaFoldDB" id="A0A0D8FQS8"/>
<feature type="domain" description="HTH marR-type" evidence="4">
    <location>
        <begin position="18"/>
        <end position="151"/>
    </location>
</feature>
<comment type="caution">
    <text evidence="5">The sequence shown here is derived from an EMBL/GenBank/DDBJ whole genome shotgun (WGS) entry which is preliminary data.</text>
</comment>
<dbReference type="GeneID" id="78373657"/>
<dbReference type="InterPro" id="IPR036390">
    <property type="entry name" value="WH_DNA-bd_sf"/>
</dbReference>
<proteinExistence type="predicted"/>
<dbReference type="PROSITE" id="PS50995">
    <property type="entry name" value="HTH_MARR_2"/>
    <property type="match status" value="1"/>
</dbReference>
<dbReference type="InterPro" id="IPR036388">
    <property type="entry name" value="WH-like_DNA-bd_sf"/>
</dbReference>
<dbReference type="PANTHER" id="PTHR33164">
    <property type="entry name" value="TRANSCRIPTIONAL REGULATOR, MARR FAMILY"/>
    <property type="match status" value="1"/>
</dbReference>
<keyword evidence="6" id="KW-1185">Reference proteome</keyword>
<evidence type="ECO:0000256" key="2">
    <source>
        <dbReference type="ARBA" id="ARBA00023125"/>
    </source>
</evidence>
<evidence type="ECO:0000313" key="6">
    <source>
        <dbReference type="Proteomes" id="UP000032336"/>
    </source>
</evidence>
<reference evidence="5 6" key="1">
    <citation type="submission" date="2015-01" db="EMBL/GenBank/DDBJ databases">
        <title>Draft genome of the acidophilic iron oxidizer Ferrimicrobium acidiphilum strain T23.</title>
        <authorList>
            <person name="Poehlein A."/>
            <person name="Eisen S."/>
            <person name="Schloemann M."/>
            <person name="Johnson B.D."/>
            <person name="Daniel R."/>
            <person name="Muehling M."/>
        </authorList>
    </citation>
    <scope>NUCLEOTIDE SEQUENCE [LARGE SCALE GENOMIC DNA]</scope>
    <source>
        <strain evidence="5 6">T23</strain>
    </source>
</reference>
<dbReference type="InterPro" id="IPR000835">
    <property type="entry name" value="HTH_MarR-typ"/>
</dbReference>
<dbReference type="PANTHER" id="PTHR33164:SF64">
    <property type="entry name" value="TRANSCRIPTIONAL REGULATOR SLYA"/>
    <property type="match status" value="1"/>
</dbReference>
<gene>
    <name evidence="5" type="primary">nicR</name>
    <name evidence="5" type="ORF">FEAC_26510</name>
</gene>
<evidence type="ECO:0000256" key="1">
    <source>
        <dbReference type="ARBA" id="ARBA00023015"/>
    </source>
</evidence>
<evidence type="ECO:0000259" key="4">
    <source>
        <dbReference type="PROSITE" id="PS50995"/>
    </source>
</evidence>
<keyword evidence="1" id="KW-0805">Transcription regulation</keyword>
<dbReference type="GO" id="GO:0006950">
    <property type="term" value="P:response to stress"/>
    <property type="evidence" value="ECO:0007669"/>
    <property type="project" value="TreeGrafter"/>
</dbReference>
<dbReference type="EMBL" id="JXUW01000034">
    <property type="protein sequence ID" value="KJE75628.1"/>
    <property type="molecule type" value="Genomic_DNA"/>
</dbReference>
<dbReference type="SMART" id="SM00347">
    <property type="entry name" value="HTH_MARR"/>
    <property type="match status" value="1"/>
</dbReference>
<evidence type="ECO:0000313" key="5">
    <source>
        <dbReference type="EMBL" id="KJE75628.1"/>
    </source>
</evidence>
<dbReference type="SUPFAM" id="SSF46785">
    <property type="entry name" value="Winged helix' DNA-binding domain"/>
    <property type="match status" value="1"/>
</dbReference>
<dbReference type="Gene3D" id="1.10.10.10">
    <property type="entry name" value="Winged helix-like DNA-binding domain superfamily/Winged helix DNA-binding domain"/>
    <property type="match status" value="1"/>
</dbReference>
<dbReference type="STRING" id="1121877.FEAC_26510"/>
<protein>
    <submittedName>
        <fullName evidence="5">HTH-type transcriptional repressor NicR</fullName>
    </submittedName>
</protein>
<evidence type="ECO:0000256" key="3">
    <source>
        <dbReference type="ARBA" id="ARBA00023163"/>
    </source>
</evidence>
<dbReference type="GO" id="GO:0003677">
    <property type="term" value="F:DNA binding"/>
    <property type="evidence" value="ECO:0007669"/>
    <property type="project" value="UniProtKB-KW"/>
</dbReference>
<sequence length="157" mass="17237">MDGDEGEEFGLFEELRPFGEIVAFMLSILGAMELRSFRVLMTSVSLEPRTFGVLRALADVGSAKQHHLSQLAQVPASTMVAILDELEAADLVSRDPDPGDRRAHQVSLTAQGRDLIERATALAWRHEQEITAGLSANDRKALLDALSLVFRNLKRPG</sequence>
<accession>A0A0D8FQS8</accession>
<dbReference type="OrthoDB" id="4826718at2"/>
<dbReference type="PRINTS" id="PR00598">
    <property type="entry name" value="HTHMARR"/>
</dbReference>